<keyword evidence="2" id="KW-0732">Signal</keyword>
<accession>A0A1U7CTF5</accession>
<dbReference type="KEGG" id="pbor:BSF38_03695"/>
<sequence>MIRSFTLRCGLLGLTFAVANGCDGGGADGRHRVYGKVTLDGVPLAKGVIAFDPAPGGGATVTTGGVVVDGAYLIAGEDGPTAGKYRVSIRSGGGETADAKSAPGMPPSLKAAKGDPIPKKYNAESILTADVGASGSTEANYELTSQ</sequence>
<feature type="signal peptide" evidence="2">
    <location>
        <begin position="1"/>
        <end position="19"/>
    </location>
</feature>
<keyword evidence="4" id="KW-1185">Reference proteome</keyword>
<organism evidence="3 4">
    <name type="scientific">Paludisphaera borealis</name>
    <dbReference type="NCBI Taxonomy" id="1387353"/>
    <lineage>
        <taxon>Bacteria</taxon>
        <taxon>Pseudomonadati</taxon>
        <taxon>Planctomycetota</taxon>
        <taxon>Planctomycetia</taxon>
        <taxon>Isosphaerales</taxon>
        <taxon>Isosphaeraceae</taxon>
        <taxon>Paludisphaera</taxon>
    </lineage>
</organism>
<evidence type="ECO:0008006" key="5">
    <source>
        <dbReference type="Google" id="ProtNLM"/>
    </source>
</evidence>
<dbReference type="AlphaFoldDB" id="A0A1U7CTF5"/>
<name>A0A1U7CTF5_9BACT</name>
<dbReference type="OrthoDB" id="282075at2"/>
<reference evidence="4" key="1">
    <citation type="submission" date="2016-12" db="EMBL/GenBank/DDBJ databases">
        <title>Comparative genomics of four Isosphaeraceae planctomycetes: a common pool of plasmids and glycoside hydrolase genes.</title>
        <authorList>
            <person name="Ivanova A."/>
        </authorList>
    </citation>
    <scope>NUCLEOTIDE SEQUENCE [LARGE SCALE GENOMIC DNA]</scope>
    <source>
        <strain evidence="4">PX4</strain>
    </source>
</reference>
<evidence type="ECO:0000313" key="4">
    <source>
        <dbReference type="Proteomes" id="UP000186309"/>
    </source>
</evidence>
<gene>
    <name evidence="3" type="ORF">BSF38_03695</name>
</gene>
<feature type="region of interest" description="Disordered" evidence="1">
    <location>
        <begin position="92"/>
        <end position="116"/>
    </location>
</feature>
<proteinExistence type="predicted"/>
<feature type="chain" id="PRO_5013046947" description="Carboxypeptidase regulatory-like domain-containing protein" evidence="2">
    <location>
        <begin position="20"/>
        <end position="146"/>
    </location>
</feature>
<evidence type="ECO:0000256" key="2">
    <source>
        <dbReference type="SAM" id="SignalP"/>
    </source>
</evidence>
<evidence type="ECO:0000313" key="3">
    <source>
        <dbReference type="EMBL" id="APW62163.1"/>
    </source>
</evidence>
<protein>
    <recommendedName>
        <fullName evidence="5">Carboxypeptidase regulatory-like domain-containing protein</fullName>
    </recommendedName>
</protein>
<dbReference type="Proteomes" id="UP000186309">
    <property type="component" value="Chromosome"/>
</dbReference>
<dbReference type="RefSeq" id="WP_076348023.1">
    <property type="nucleotide sequence ID" value="NZ_CP019082.1"/>
</dbReference>
<dbReference type="EMBL" id="CP019082">
    <property type="protein sequence ID" value="APW62163.1"/>
    <property type="molecule type" value="Genomic_DNA"/>
</dbReference>
<evidence type="ECO:0000256" key="1">
    <source>
        <dbReference type="SAM" id="MobiDB-lite"/>
    </source>
</evidence>